<protein>
    <submittedName>
        <fullName evidence="2">Uncharacterized protein</fullName>
    </submittedName>
</protein>
<reference evidence="2 3" key="1">
    <citation type="submission" date="2014-04" db="EMBL/GenBank/DDBJ databases">
        <authorList>
            <consortium name="DOE Joint Genome Institute"/>
            <person name="Kuo A."/>
            <person name="Kohler A."/>
            <person name="Nagy L.G."/>
            <person name="Floudas D."/>
            <person name="Copeland A."/>
            <person name="Barry K.W."/>
            <person name="Cichocki N."/>
            <person name="Veneault-Fourrey C."/>
            <person name="LaButti K."/>
            <person name="Lindquist E.A."/>
            <person name="Lipzen A."/>
            <person name="Lundell T."/>
            <person name="Morin E."/>
            <person name="Murat C."/>
            <person name="Sun H."/>
            <person name="Tunlid A."/>
            <person name="Henrissat B."/>
            <person name="Grigoriev I.V."/>
            <person name="Hibbett D.S."/>
            <person name="Martin F."/>
            <person name="Nordberg H.P."/>
            <person name="Cantor M.N."/>
            <person name="Hua S.X."/>
        </authorList>
    </citation>
    <scope>NUCLEOTIDE SEQUENCE [LARGE SCALE GENOMIC DNA]</scope>
    <source>
        <strain evidence="2 3">LaAM-08-1</strain>
    </source>
</reference>
<dbReference type="AlphaFoldDB" id="A0A0C9XJ92"/>
<dbReference type="Proteomes" id="UP000054477">
    <property type="component" value="Unassembled WGS sequence"/>
</dbReference>
<dbReference type="HOGENOM" id="CLU_024515_0_0_1"/>
<evidence type="ECO:0000256" key="1">
    <source>
        <dbReference type="SAM" id="MobiDB-lite"/>
    </source>
</evidence>
<reference evidence="3" key="2">
    <citation type="submission" date="2015-01" db="EMBL/GenBank/DDBJ databases">
        <title>Evolutionary Origins and Diversification of the Mycorrhizal Mutualists.</title>
        <authorList>
            <consortium name="DOE Joint Genome Institute"/>
            <consortium name="Mycorrhizal Genomics Consortium"/>
            <person name="Kohler A."/>
            <person name="Kuo A."/>
            <person name="Nagy L.G."/>
            <person name="Floudas D."/>
            <person name="Copeland A."/>
            <person name="Barry K.W."/>
            <person name="Cichocki N."/>
            <person name="Veneault-Fourrey C."/>
            <person name="LaButti K."/>
            <person name="Lindquist E.A."/>
            <person name="Lipzen A."/>
            <person name="Lundell T."/>
            <person name="Morin E."/>
            <person name="Murat C."/>
            <person name="Riley R."/>
            <person name="Ohm R."/>
            <person name="Sun H."/>
            <person name="Tunlid A."/>
            <person name="Henrissat B."/>
            <person name="Grigoriev I.V."/>
            <person name="Hibbett D.S."/>
            <person name="Martin F."/>
        </authorList>
    </citation>
    <scope>NUCLEOTIDE SEQUENCE [LARGE SCALE GENOMIC DNA]</scope>
    <source>
        <strain evidence="3">LaAM-08-1</strain>
    </source>
</reference>
<feature type="region of interest" description="Disordered" evidence="1">
    <location>
        <begin position="106"/>
        <end position="150"/>
    </location>
</feature>
<dbReference type="EMBL" id="KN838606">
    <property type="protein sequence ID" value="KIK01504.1"/>
    <property type="molecule type" value="Genomic_DNA"/>
</dbReference>
<feature type="region of interest" description="Disordered" evidence="1">
    <location>
        <begin position="1"/>
        <end position="38"/>
    </location>
</feature>
<gene>
    <name evidence="2" type="ORF">K443DRAFT_6893</name>
</gene>
<evidence type="ECO:0000313" key="2">
    <source>
        <dbReference type="EMBL" id="KIK01504.1"/>
    </source>
</evidence>
<sequence length="489" mass="53074">MSAHPRHSNANVHPAQVLLNSTTKRRTSAQVKADNEEAAAASASAVKAEAQNKLRRKQQAICPDLHMSASDKQVVSPTNAAPIPTGRISASEGGIRRNGLTYRVTCPPSVASTRSEPGLDKVPDTNNDGFSDGNSCFPPESTTDSESNGMVVGEVDDDEDFVMEQNKSDSSEKKMEAMLPSCTKKGKLVPKAPRGTFCLQVQGLCQEAPAPSAVVEVLSNKRTFKEATLDDAPSAKCGNKSEGRLVPAKDVNTEIIEGEFDHDDMSEALAAMRASKPSMVKARDSQKAMPAAVKIVEKPVTNVDTAAQQKHVKFTVNALPFPSGPQSAAYHARWRKHAHTLFIDYAATRPCAYRANSDLTPQVIHTIWNNNFPALDMEVHLQQNLGTSLEAVTSIAGDVLTDWCSSIGMNTFNVLGALFAEHNLDKDEIITFVPHALEGFRFIYADPDAPPSEKGGFKSDLILNLFASLRHLPSRRSYPTHIWERSSSL</sequence>
<feature type="compositionally biased region" description="Polar residues" evidence="1">
    <location>
        <begin position="124"/>
        <end position="148"/>
    </location>
</feature>
<organism evidence="2 3">
    <name type="scientific">Laccaria amethystina LaAM-08-1</name>
    <dbReference type="NCBI Taxonomy" id="1095629"/>
    <lineage>
        <taxon>Eukaryota</taxon>
        <taxon>Fungi</taxon>
        <taxon>Dikarya</taxon>
        <taxon>Basidiomycota</taxon>
        <taxon>Agaricomycotina</taxon>
        <taxon>Agaricomycetes</taxon>
        <taxon>Agaricomycetidae</taxon>
        <taxon>Agaricales</taxon>
        <taxon>Agaricineae</taxon>
        <taxon>Hydnangiaceae</taxon>
        <taxon>Laccaria</taxon>
    </lineage>
</organism>
<accession>A0A0C9XJ92</accession>
<proteinExistence type="predicted"/>
<dbReference type="OrthoDB" id="2755811at2759"/>
<evidence type="ECO:0000313" key="3">
    <source>
        <dbReference type="Proteomes" id="UP000054477"/>
    </source>
</evidence>
<name>A0A0C9XJ92_9AGAR</name>
<keyword evidence="3" id="KW-1185">Reference proteome</keyword>
<feature type="region of interest" description="Disordered" evidence="1">
    <location>
        <begin position="72"/>
        <end position="92"/>
    </location>
</feature>